<dbReference type="InterPro" id="IPR058031">
    <property type="entry name" value="AAA_lid_NorR"/>
</dbReference>
<gene>
    <name evidence="5" type="ORF">SAMN02194393_01130</name>
</gene>
<dbReference type="Gene3D" id="1.10.10.10">
    <property type="entry name" value="Winged helix-like DNA-binding domain superfamily/Winged helix DNA-binding domain"/>
    <property type="match status" value="1"/>
</dbReference>
<dbReference type="EMBL" id="FUZT01000002">
    <property type="protein sequence ID" value="SKC49720.1"/>
    <property type="molecule type" value="Genomic_DNA"/>
</dbReference>
<dbReference type="FunFam" id="3.40.50.300:FF:000006">
    <property type="entry name" value="DNA-binding transcriptional regulator NtrC"/>
    <property type="match status" value="1"/>
</dbReference>
<evidence type="ECO:0000259" key="4">
    <source>
        <dbReference type="PROSITE" id="PS50112"/>
    </source>
</evidence>
<protein>
    <submittedName>
        <fullName evidence="5">Transcriptional regulator containing PAS, AAA-type ATPase, and DNA-binding Fis domains</fullName>
    </submittedName>
</protein>
<accession>A0A1T5JE52</accession>
<dbReference type="STRING" id="36842.SAMN02194393_01130"/>
<dbReference type="PROSITE" id="PS50112">
    <property type="entry name" value="PAS"/>
    <property type="match status" value="1"/>
</dbReference>
<dbReference type="Pfam" id="PF00158">
    <property type="entry name" value="Sigma54_activat"/>
    <property type="match status" value="1"/>
</dbReference>
<dbReference type="InterPro" id="IPR000014">
    <property type="entry name" value="PAS"/>
</dbReference>
<dbReference type="GO" id="GO:0006355">
    <property type="term" value="P:regulation of DNA-templated transcription"/>
    <property type="evidence" value="ECO:0007669"/>
    <property type="project" value="InterPro"/>
</dbReference>
<dbReference type="SUPFAM" id="SSF52540">
    <property type="entry name" value="P-loop containing nucleoside triphosphate hydrolases"/>
    <property type="match status" value="1"/>
</dbReference>
<evidence type="ECO:0000259" key="3">
    <source>
        <dbReference type="PROSITE" id="PS50045"/>
    </source>
</evidence>
<dbReference type="InterPro" id="IPR025662">
    <property type="entry name" value="Sigma_54_int_dom_ATP-bd_1"/>
</dbReference>
<dbReference type="InterPro" id="IPR036388">
    <property type="entry name" value="WH-like_DNA-bd_sf"/>
</dbReference>
<dbReference type="CDD" id="cd00009">
    <property type="entry name" value="AAA"/>
    <property type="match status" value="1"/>
</dbReference>
<dbReference type="InterPro" id="IPR035965">
    <property type="entry name" value="PAS-like_dom_sf"/>
</dbReference>
<organism evidence="5 6">
    <name type="scientific">Maledivibacter halophilus</name>
    <dbReference type="NCBI Taxonomy" id="36842"/>
    <lineage>
        <taxon>Bacteria</taxon>
        <taxon>Bacillati</taxon>
        <taxon>Bacillota</taxon>
        <taxon>Clostridia</taxon>
        <taxon>Peptostreptococcales</taxon>
        <taxon>Caminicellaceae</taxon>
        <taxon>Maledivibacter</taxon>
    </lineage>
</organism>
<dbReference type="PANTHER" id="PTHR32071:SF57">
    <property type="entry name" value="C4-DICARBOXYLATE TRANSPORT TRANSCRIPTIONAL REGULATORY PROTEIN DCTD"/>
    <property type="match status" value="1"/>
</dbReference>
<dbReference type="SMART" id="SM00091">
    <property type="entry name" value="PAS"/>
    <property type="match status" value="1"/>
</dbReference>
<keyword evidence="5" id="KW-0238">DNA-binding</keyword>
<dbReference type="InterPro" id="IPR002078">
    <property type="entry name" value="Sigma_54_int"/>
</dbReference>
<reference evidence="5 6" key="1">
    <citation type="submission" date="2017-02" db="EMBL/GenBank/DDBJ databases">
        <authorList>
            <person name="Peterson S.W."/>
        </authorList>
    </citation>
    <scope>NUCLEOTIDE SEQUENCE [LARGE SCALE GENOMIC DNA]</scope>
    <source>
        <strain evidence="5 6">M1</strain>
    </source>
</reference>
<dbReference type="SUPFAM" id="SSF55785">
    <property type="entry name" value="PYP-like sensor domain (PAS domain)"/>
    <property type="match status" value="1"/>
</dbReference>
<proteinExistence type="predicted"/>
<evidence type="ECO:0000313" key="5">
    <source>
        <dbReference type="EMBL" id="SKC49720.1"/>
    </source>
</evidence>
<evidence type="ECO:0000256" key="1">
    <source>
        <dbReference type="ARBA" id="ARBA00022741"/>
    </source>
</evidence>
<dbReference type="PANTHER" id="PTHR32071">
    <property type="entry name" value="TRANSCRIPTIONAL REGULATORY PROTEIN"/>
    <property type="match status" value="1"/>
</dbReference>
<dbReference type="GO" id="GO:0003677">
    <property type="term" value="F:DNA binding"/>
    <property type="evidence" value="ECO:0007669"/>
    <property type="project" value="UniProtKB-KW"/>
</dbReference>
<dbReference type="GO" id="GO:0005524">
    <property type="term" value="F:ATP binding"/>
    <property type="evidence" value="ECO:0007669"/>
    <property type="project" value="UniProtKB-KW"/>
</dbReference>
<dbReference type="Proteomes" id="UP000190285">
    <property type="component" value="Unassembled WGS sequence"/>
</dbReference>
<evidence type="ECO:0000313" key="6">
    <source>
        <dbReference type="Proteomes" id="UP000190285"/>
    </source>
</evidence>
<dbReference type="SMART" id="SM00382">
    <property type="entry name" value="AAA"/>
    <property type="match status" value="1"/>
</dbReference>
<dbReference type="CDD" id="cd00130">
    <property type="entry name" value="PAS"/>
    <property type="match status" value="1"/>
</dbReference>
<dbReference type="OrthoDB" id="9803970at2"/>
<keyword evidence="1" id="KW-0547">Nucleotide-binding</keyword>
<dbReference type="Gene3D" id="3.40.50.300">
    <property type="entry name" value="P-loop containing nucleotide triphosphate hydrolases"/>
    <property type="match status" value="1"/>
</dbReference>
<dbReference type="Gene3D" id="1.10.8.60">
    <property type="match status" value="1"/>
</dbReference>
<dbReference type="PROSITE" id="PS00675">
    <property type="entry name" value="SIGMA54_INTERACT_1"/>
    <property type="match status" value="1"/>
</dbReference>
<feature type="domain" description="PAS" evidence="4">
    <location>
        <begin position="211"/>
        <end position="255"/>
    </location>
</feature>
<dbReference type="Pfam" id="PF25601">
    <property type="entry name" value="AAA_lid_14"/>
    <property type="match status" value="1"/>
</dbReference>
<evidence type="ECO:0000256" key="2">
    <source>
        <dbReference type="ARBA" id="ARBA00022840"/>
    </source>
</evidence>
<keyword evidence="6" id="KW-1185">Reference proteome</keyword>
<dbReference type="InterPro" id="IPR027417">
    <property type="entry name" value="P-loop_NTPase"/>
</dbReference>
<feature type="domain" description="Sigma-54 factor interaction" evidence="3">
    <location>
        <begin position="340"/>
        <end position="565"/>
    </location>
</feature>
<name>A0A1T5JE52_9FIRM</name>
<keyword evidence="2" id="KW-0067">ATP-binding</keyword>
<dbReference type="Gene3D" id="3.30.450.20">
    <property type="entry name" value="PAS domain"/>
    <property type="match status" value="1"/>
</dbReference>
<sequence>MVRKRIAVATINNNSLELYSNEIKSIFLDYIDLDKYCFEDGSIENGIEADIVLIPSYESFETIKVYLKNNAEIIVANRTITKRGLNKIVDLPKGTKAMLVNVSPETAVETISTIYQLGIKHIEFIPIYPGVKAIPDIDVAITPGEKKYVPKTVKKIFDIGSRVLDINTIINIAEKLDLEFLLSCQNTREYFDSIVPLNCGLEKMIGKTHRLESQFDILLEILDEAIIGVNRNGRVYFYNDSAERIIGKSTNNVFGINLKNIFPQIPFDQVLSTLKPIKDKLVKISGVDFVVTIAPILKMNTLYGAVANIRRFSNTEKKQHKLRAQLIDKGHKAKYTFEDIIGNSKKIQNCKEIAKKIAKSDSSILITGESGTGKELFAQAIHNHSPRKSYPFVAVNCAALSENLLESELFGYEEGAFTGARKGGKLGLFELAHMGTLFLDEIAEMPLNLQARLLRVLQEKEVMRIGGDYIINVDVRIIAATNQNLEKLVNNRQFRQDLYYRLNVIPLQIPALRERKEDISPIIDEIKKDLNSNFKLTRDALNNLINYEWKGNIRELRNCIEYLTNIEEPIVDAKLLPLRYSMNNNKEALTQEEKILFNKFKALSADNIKEYFFILKQLRKCYINKTRLGRRSLERIAKDNGIFLTEHEIRNMLLILEKFSIVEIRKGRGGTQLTDFGFKVLYELQKG</sequence>
<dbReference type="AlphaFoldDB" id="A0A1T5JE52"/>
<dbReference type="PROSITE" id="PS50045">
    <property type="entry name" value="SIGMA54_INTERACT_4"/>
    <property type="match status" value="1"/>
</dbReference>
<dbReference type="InterPro" id="IPR003593">
    <property type="entry name" value="AAA+_ATPase"/>
</dbReference>